<accession>A0A2A6CS01</accession>
<evidence type="ECO:0000313" key="1">
    <source>
        <dbReference type="EnsemblMetazoa" id="PPA37773.1"/>
    </source>
</evidence>
<organism evidence="1 2">
    <name type="scientific">Pristionchus pacificus</name>
    <name type="common">Parasitic nematode worm</name>
    <dbReference type="NCBI Taxonomy" id="54126"/>
    <lineage>
        <taxon>Eukaryota</taxon>
        <taxon>Metazoa</taxon>
        <taxon>Ecdysozoa</taxon>
        <taxon>Nematoda</taxon>
        <taxon>Chromadorea</taxon>
        <taxon>Rhabditida</taxon>
        <taxon>Rhabditina</taxon>
        <taxon>Diplogasteromorpha</taxon>
        <taxon>Diplogasteroidea</taxon>
        <taxon>Neodiplogasteridae</taxon>
        <taxon>Pristionchus</taxon>
    </lineage>
</organism>
<sequence length="192" mass="22177">MQHIRRNSTGHVVDATASVNDKFIYYLDQIIHQYFAQRVTNDVTITLDLKLLKSCDLSGNVKKLHFYGEYRVSKQNGFYLNSLRSVEFLNHFKYLKHHKLVLTEYQSIRVINRKLLMTNPSGTWEFTIDHSNNPLFFFQLNNTFMNTCSPPRLGMLVEWLSLITEGNPEVGGVSATVDDVTTASDEVEEDEH</sequence>
<proteinExistence type="predicted"/>
<evidence type="ECO:0000313" key="2">
    <source>
        <dbReference type="Proteomes" id="UP000005239"/>
    </source>
</evidence>
<accession>A0A8R1YT40</accession>
<reference evidence="1" key="2">
    <citation type="submission" date="2022-06" db="UniProtKB">
        <authorList>
            <consortium name="EnsemblMetazoa"/>
        </authorList>
    </citation>
    <scope>IDENTIFICATION</scope>
    <source>
        <strain evidence="1">PS312</strain>
    </source>
</reference>
<dbReference type="AlphaFoldDB" id="A0A2A6CS01"/>
<protein>
    <submittedName>
        <fullName evidence="1">Uncharacterized protein</fullName>
    </submittedName>
</protein>
<reference evidence="2" key="1">
    <citation type="journal article" date="2008" name="Nat. Genet.">
        <title>The Pristionchus pacificus genome provides a unique perspective on nematode lifestyle and parasitism.</title>
        <authorList>
            <person name="Dieterich C."/>
            <person name="Clifton S.W."/>
            <person name="Schuster L.N."/>
            <person name="Chinwalla A."/>
            <person name="Delehaunty K."/>
            <person name="Dinkelacker I."/>
            <person name="Fulton L."/>
            <person name="Fulton R."/>
            <person name="Godfrey J."/>
            <person name="Minx P."/>
            <person name="Mitreva M."/>
            <person name="Roeseler W."/>
            <person name="Tian H."/>
            <person name="Witte H."/>
            <person name="Yang S.P."/>
            <person name="Wilson R.K."/>
            <person name="Sommer R.J."/>
        </authorList>
    </citation>
    <scope>NUCLEOTIDE SEQUENCE [LARGE SCALE GENOMIC DNA]</scope>
    <source>
        <strain evidence="2">PS312</strain>
    </source>
</reference>
<dbReference type="Proteomes" id="UP000005239">
    <property type="component" value="Unassembled WGS sequence"/>
</dbReference>
<name>A0A2A6CS01_PRIPA</name>
<keyword evidence="2" id="KW-1185">Reference proteome</keyword>
<gene>
    <name evidence="1" type="primary">WBGene00276142</name>
</gene>
<dbReference type="EnsemblMetazoa" id="PPA37773.1">
    <property type="protein sequence ID" value="PPA37773.1"/>
    <property type="gene ID" value="WBGene00276142"/>
</dbReference>